<dbReference type="EMBL" id="BPLR01018652">
    <property type="protein sequence ID" value="GIZ01312.1"/>
    <property type="molecule type" value="Genomic_DNA"/>
</dbReference>
<dbReference type="Proteomes" id="UP001054945">
    <property type="component" value="Unassembled WGS sequence"/>
</dbReference>
<organism evidence="1 2">
    <name type="scientific">Caerostris extrusa</name>
    <name type="common">Bark spider</name>
    <name type="synonym">Caerostris bankana</name>
    <dbReference type="NCBI Taxonomy" id="172846"/>
    <lineage>
        <taxon>Eukaryota</taxon>
        <taxon>Metazoa</taxon>
        <taxon>Ecdysozoa</taxon>
        <taxon>Arthropoda</taxon>
        <taxon>Chelicerata</taxon>
        <taxon>Arachnida</taxon>
        <taxon>Araneae</taxon>
        <taxon>Araneomorphae</taxon>
        <taxon>Entelegynae</taxon>
        <taxon>Araneoidea</taxon>
        <taxon>Araneidae</taxon>
        <taxon>Caerostris</taxon>
    </lineage>
</organism>
<evidence type="ECO:0000313" key="2">
    <source>
        <dbReference type="Proteomes" id="UP001054945"/>
    </source>
</evidence>
<protein>
    <submittedName>
        <fullName evidence="1">Uncharacterized protein</fullName>
    </submittedName>
</protein>
<accession>A0AAV4Y570</accession>
<proteinExistence type="predicted"/>
<dbReference type="AlphaFoldDB" id="A0AAV4Y570"/>
<gene>
    <name evidence="1" type="ORF">CEXT_85941</name>
</gene>
<comment type="caution">
    <text evidence="1">The sequence shown here is derived from an EMBL/GenBank/DDBJ whole genome shotgun (WGS) entry which is preliminary data.</text>
</comment>
<evidence type="ECO:0000313" key="1">
    <source>
        <dbReference type="EMBL" id="GIZ01312.1"/>
    </source>
</evidence>
<name>A0AAV4Y570_CAEEX</name>
<sequence length="68" mass="7539">MSIAVEIAADHITVLIIKTEGYITRAGISRLSAQLNCEEWCMTCNRRNQIAGMAVFDQLPSVIQIRSS</sequence>
<keyword evidence="2" id="KW-1185">Reference proteome</keyword>
<reference evidence="1 2" key="1">
    <citation type="submission" date="2021-06" db="EMBL/GenBank/DDBJ databases">
        <title>Caerostris extrusa draft genome.</title>
        <authorList>
            <person name="Kono N."/>
            <person name="Arakawa K."/>
        </authorList>
    </citation>
    <scope>NUCLEOTIDE SEQUENCE [LARGE SCALE GENOMIC DNA]</scope>
</reference>